<evidence type="ECO:0000256" key="2">
    <source>
        <dbReference type="ARBA" id="ARBA00006374"/>
    </source>
</evidence>
<dbReference type="Proteomes" id="UP000033140">
    <property type="component" value="Unassembled WGS sequence"/>
</dbReference>
<keyword evidence="7" id="KW-1185">Reference proteome</keyword>
<reference evidence="6 7" key="2">
    <citation type="journal article" date="2014" name="J. Gen. Appl. Microbiol.">
        <title>The early diverging ascomycetous budding yeast Saitoella complicata has three histone deacetylases belonging to the Clr6, Hos2, and Rpd3 lineages.</title>
        <authorList>
            <person name="Nishida H."/>
            <person name="Matsumoto T."/>
            <person name="Kondo S."/>
            <person name="Hamamoto M."/>
            <person name="Yoshikawa H."/>
        </authorList>
    </citation>
    <scope>NUCLEOTIDE SEQUENCE [LARGE SCALE GENOMIC DNA]</scope>
    <source>
        <strain evidence="6 7">NRRL Y-17804</strain>
    </source>
</reference>
<dbReference type="AlphaFoldDB" id="A0A0E9NHN6"/>
<dbReference type="Pfam" id="PF05997">
    <property type="entry name" value="Nop52"/>
    <property type="match status" value="1"/>
</dbReference>
<dbReference type="EMBL" id="BACD03000022">
    <property type="protein sequence ID" value="GAO49338.1"/>
    <property type="molecule type" value="Genomic_DNA"/>
</dbReference>
<comment type="caution">
    <text evidence="6">The sequence shown here is derived from an EMBL/GenBank/DDBJ whole genome shotgun (WGS) entry which is preliminary data.</text>
</comment>
<dbReference type="OMA" id="AMWFSDR"/>
<dbReference type="GO" id="GO:0030688">
    <property type="term" value="C:preribosome, small subunit precursor"/>
    <property type="evidence" value="ECO:0007669"/>
    <property type="project" value="InterPro"/>
</dbReference>
<comment type="subcellular location">
    <subcellularLocation>
        <location evidence="1">Nucleus</location>
    </subcellularLocation>
</comment>
<dbReference type="GO" id="GO:0005634">
    <property type="term" value="C:nucleus"/>
    <property type="evidence" value="ECO:0007669"/>
    <property type="project" value="UniProtKB-SubCell"/>
</dbReference>
<reference evidence="6 7" key="3">
    <citation type="journal article" date="2015" name="Genome Announc.">
        <title>Draft Genome Sequence of the Archiascomycetous Yeast Saitoella complicata.</title>
        <authorList>
            <person name="Yamauchi K."/>
            <person name="Kondo S."/>
            <person name="Hamamoto M."/>
            <person name="Takahashi Y."/>
            <person name="Ogura Y."/>
            <person name="Hayashi T."/>
            <person name="Nishida H."/>
        </authorList>
    </citation>
    <scope>NUCLEOTIDE SEQUENCE [LARGE SCALE GENOMIC DNA]</scope>
    <source>
        <strain evidence="6 7">NRRL Y-17804</strain>
    </source>
</reference>
<comment type="similarity">
    <text evidence="2">Belongs to the RRP1 family.</text>
</comment>
<accession>A0A0E9NHN6</accession>
<evidence type="ECO:0000313" key="7">
    <source>
        <dbReference type="Proteomes" id="UP000033140"/>
    </source>
</evidence>
<gene>
    <name evidence="6" type="ORF">G7K_3489-t1</name>
</gene>
<evidence type="ECO:0000313" key="6">
    <source>
        <dbReference type="EMBL" id="GAO49338.1"/>
    </source>
</evidence>
<feature type="compositionally biased region" description="Acidic residues" evidence="5">
    <location>
        <begin position="237"/>
        <end position="260"/>
    </location>
</feature>
<organism evidence="6 7">
    <name type="scientific">Saitoella complicata (strain BCRC 22490 / CBS 7301 / JCM 7358 / NBRC 10748 / NRRL Y-17804)</name>
    <dbReference type="NCBI Taxonomy" id="698492"/>
    <lineage>
        <taxon>Eukaryota</taxon>
        <taxon>Fungi</taxon>
        <taxon>Dikarya</taxon>
        <taxon>Ascomycota</taxon>
        <taxon>Taphrinomycotina</taxon>
        <taxon>Taphrinomycotina incertae sedis</taxon>
        <taxon>Saitoella</taxon>
    </lineage>
</organism>
<dbReference type="PANTHER" id="PTHR13026:SF0">
    <property type="entry name" value="RIBOSOMAL RNA PROCESSING 1B"/>
    <property type="match status" value="1"/>
</dbReference>
<dbReference type="PANTHER" id="PTHR13026">
    <property type="entry name" value="NNP-1 PROTEIN NOVEL NUCLEAR PROTEIN 1 NOP52"/>
    <property type="match status" value="1"/>
</dbReference>
<dbReference type="OrthoDB" id="2019504at2759"/>
<sequence>MSAAANSSFVKKLAANDRPTRDAAVASLSQFLSAKKDISKKDLLKLWKGLFYCFWMSDRPRTQQRLAEDLASLVAKVRRENAMLFLEVFWETMCREWPGLDVLRMDKFYMLVRRFVAAAFKLLQSEKWNEGLVEEYIRILSEGSLHPKDQKMPNGLRYHITEIYLDELDKIVPAETYAESGEELPIGALVKPFEALYTDSPTKLVRKRAEENVLRDGRLEKWGYVSTLGLDAKMGLEDAEEDSDNWLDNDSDDDGDDGEEWAGIQE</sequence>
<evidence type="ECO:0000256" key="4">
    <source>
        <dbReference type="ARBA" id="ARBA00023242"/>
    </source>
</evidence>
<protein>
    <recommendedName>
        <fullName evidence="8">Ribosomal RNA-processing protein 1</fullName>
    </recommendedName>
</protein>
<evidence type="ECO:0000256" key="3">
    <source>
        <dbReference type="ARBA" id="ARBA00022552"/>
    </source>
</evidence>
<feature type="region of interest" description="Disordered" evidence="5">
    <location>
        <begin position="235"/>
        <end position="266"/>
    </location>
</feature>
<name>A0A0E9NHN6_SAICN</name>
<keyword evidence="3" id="KW-0698">rRNA processing</keyword>
<proteinExistence type="inferred from homology"/>
<evidence type="ECO:0000256" key="1">
    <source>
        <dbReference type="ARBA" id="ARBA00004123"/>
    </source>
</evidence>
<reference evidence="6 7" key="1">
    <citation type="journal article" date="2011" name="J. Gen. Appl. Microbiol.">
        <title>Draft genome sequencing of the enigmatic yeast Saitoella complicata.</title>
        <authorList>
            <person name="Nishida H."/>
            <person name="Hamamoto M."/>
            <person name="Sugiyama J."/>
        </authorList>
    </citation>
    <scope>NUCLEOTIDE SEQUENCE [LARGE SCALE GENOMIC DNA]</scope>
    <source>
        <strain evidence="6 7">NRRL Y-17804</strain>
    </source>
</reference>
<evidence type="ECO:0000256" key="5">
    <source>
        <dbReference type="SAM" id="MobiDB-lite"/>
    </source>
</evidence>
<keyword evidence="4" id="KW-0539">Nucleus</keyword>
<dbReference type="RefSeq" id="XP_019027106.1">
    <property type="nucleotide sequence ID" value="XM_019170919.1"/>
</dbReference>
<dbReference type="InterPro" id="IPR010301">
    <property type="entry name" value="RRP1"/>
</dbReference>
<dbReference type="GO" id="GO:0006364">
    <property type="term" value="P:rRNA processing"/>
    <property type="evidence" value="ECO:0007669"/>
    <property type="project" value="UniProtKB-KW"/>
</dbReference>
<dbReference type="STRING" id="698492.A0A0E9NHN6"/>
<evidence type="ECO:0008006" key="8">
    <source>
        <dbReference type="Google" id="ProtNLM"/>
    </source>
</evidence>